<keyword evidence="3 5" id="KW-1133">Transmembrane helix</keyword>
<gene>
    <name evidence="8" type="ORF">ASCRUDRAFT_31398</name>
</gene>
<feature type="domain" description="PH" evidence="6">
    <location>
        <begin position="301"/>
        <end position="403"/>
    </location>
</feature>
<proteinExistence type="predicted"/>
<evidence type="ECO:0000256" key="1">
    <source>
        <dbReference type="ARBA" id="ARBA00004370"/>
    </source>
</evidence>
<feature type="domain" description="VASt" evidence="7">
    <location>
        <begin position="804"/>
        <end position="969"/>
    </location>
</feature>
<dbReference type="SMART" id="SM00233">
    <property type="entry name" value="PH"/>
    <property type="match status" value="1"/>
</dbReference>
<dbReference type="GeneID" id="30963904"/>
<evidence type="ECO:0000259" key="7">
    <source>
        <dbReference type="PROSITE" id="PS51778"/>
    </source>
</evidence>
<evidence type="ECO:0000313" key="8">
    <source>
        <dbReference type="EMBL" id="ODV63105.1"/>
    </source>
</evidence>
<dbReference type="Proteomes" id="UP000095038">
    <property type="component" value="Unassembled WGS sequence"/>
</dbReference>
<evidence type="ECO:0000256" key="2">
    <source>
        <dbReference type="ARBA" id="ARBA00022692"/>
    </source>
</evidence>
<dbReference type="PANTHER" id="PTHR14248">
    <property type="entry name" value="CYCLIN Y, ISOFORM A"/>
    <property type="match status" value="1"/>
</dbReference>
<organism evidence="8 9">
    <name type="scientific">Ascoidea rubescens DSM 1968</name>
    <dbReference type="NCBI Taxonomy" id="1344418"/>
    <lineage>
        <taxon>Eukaryota</taxon>
        <taxon>Fungi</taxon>
        <taxon>Dikarya</taxon>
        <taxon>Ascomycota</taxon>
        <taxon>Saccharomycotina</taxon>
        <taxon>Saccharomycetes</taxon>
        <taxon>Ascoideaceae</taxon>
        <taxon>Ascoidea</taxon>
    </lineage>
</organism>
<name>A0A1D2VNH3_9ASCO</name>
<feature type="transmembrane region" description="Helical" evidence="5">
    <location>
        <begin position="1058"/>
        <end position="1082"/>
    </location>
</feature>
<dbReference type="InterPro" id="IPR001849">
    <property type="entry name" value="PH_domain"/>
</dbReference>
<evidence type="ECO:0008006" key="10">
    <source>
        <dbReference type="Google" id="ProtNLM"/>
    </source>
</evidence>
<evidence type="ECO:0000259" key="6">
    <source>
        <dbReference type="PROSITE" id="PS50003"/>
    </source>
</evidence>
<dbReference type="InParanoid" id="A0A1D2VNH3"/>
<evidence type="ECO:0000256" key="5">
    <source>
        <dbReference type="SAM" id="Phobius"/>
    </source>
</evidence>
<dbReference type="InterPro" id="IPR011993">
    <property type="entry name" value="PH-like_dom_sf"/>
</dbReference>
<keyword evidence="2 5" id="KW-0812">Transmembrane</keyword>
<keyword evidence="4 5" id="KW-0472">Membrane</keyword>
<evidence type="ECO:0000256" key="3">
    <source>
        <dbReference type="ARBA" id="ARBA00022989"/>
    </source>
</evidence>
<protein>
    <recommendedName>
        <fullName evidence="10">PH domain-containing protein</fullName>
    </recommendedName>
</protein>
<evidence type="ECO:0000256" key="4">
    <source>
        <dbReference type="ARBA" id="ARBA00023136"/>
    </source>
</evidence>
<dbReference type="InterPro" id="IPR042067">
    <property type="entry name" value="Sip3_PH"/>
</dbReference>
<dbReference type="AlphaFoldDB" id="A0A1D2VNH3"/>
<dbReference type="GO" id="GO:0005737">
    <property type="term" value="C:cytoplasm"/>
    <property type="evidence" value="ECO:0007669"/>
    <property type="project" value="InterPro"/>
</dbReference>
<accession>A0A1D2VNH3</accession>
<dbReference type="Gene3D" id="1.20.1270.60">
    <property type="entry name" value="Arfaptin homology (AH) domain/BAR domain"/>
    <property type="match status" value="1"/>
</dbReference>
<dbReference type="Gene3D" id="2.30.29.30">
    <property type="entry name" value="Pleckstrin-homology domain (PH domain)/Phosphotyrosine-binding domain (PTB)"/>
    <property type="match status" value="1"/>
</dbReference>
<dbReference type="Pfam" id="PF16746">
    <property type="entry name" value="BAR_3"/>
    <property type="match status" value="1"/>
</dbReference>
<dbReference type="InterPro" id="IPR031968">
    <property type="entry name" value="VASt"/>
</dbReference>
<dbReference type="OrthoDB" id="10070851at2759"/>
<dbReference type="RefSeq" id="XP_020049412.1">
    <property type="nucleotide sequence ID" value="XM_020190268.1"/>
</dbReference>
<dbReference type="STRING" id="1344418.A0A1D2VNH3"/>
<dbReference type="GO" id="GO:0016020">
    <property type="term" value="C:membrane"/>
    <property type="evidence" value="ECO:0007669"/>
    <property type="project" value="UniProtKB-SubCell"/>
</dbReference>
<reference evidence="9" key="1">
    <citation type="submission" date="2016-05" db="EMBL/GenBank/DDBJ databases">
        <title>Comparative genomics of biotechnologically important yeasts.</title>
        <authorList>
            <consortium name="DOE Joint Genome Institute"/>
            <person name="Riley R."/>
            <person name="Haridas S."/>
            <person name="Wolfe K.H."/>
            <person name="Lopes M.R."/>
            <person name="Hittinger C.T."/>
            <person name="Goker M."/>
            <person name="Salamov A."/>
            <person name="Wisecaver J."/>
            <person name="Long T.M."/>
            <person name="Aerts A.L."/>
            <person name="Barry K."/>
            <person name="Choi C."/>
            <person name="Clum A."/>
            <person name="Coughlan A.Y."/>
            <person name="Deshpande S."/>
            <person name="Douglass A.P."/>
            <person name="Hanson S.J."/>
            <person name="Klenk H.-P."/>
            <person name="Labutti K."/>
            <person name="Lapidus A."/>
            <person name="Lindquist E."/>
            <person name="Lipzen A."/>
            <person name="Meier-Kolthoff J.P."/>
            <person name="Ohm R.A."/>
            <person name="Otillar R.P."/>
            <person name="Pangilinan J."/>
            <person name="Peng Y."/>
            <person name="Rokas A."/>
            <person name="Rosa C.A."/>
            <person name="Scheuner C."/>
            <person name="Sibirny A.A."/>
            <person name="Slot J.C."/>
            <person name="Stielow J.B."/>
            <person name="Sun H."/>
            <person name="Kurtzman C.P."/>
            <person name="Blackwell M."/>
            <person name="Grigoriev I.V."/>
            <person name="Jeffries T.W."/>
        </authorList>
    </citation>
    <scope>NUCLEOTIDE SEQUENCE [LARGE SCALE GENOMIC DNA]</scope>
    <source>
        <strain evidence="9">DSM 1968</strain>
    </source>
</reference>
<dbReference type="SUPFAM" id="SSF50729">
    <property type="entry name" value="PH domain-like"/>
    <property type="match status" value="1"/>
</dbReference>
<dbReference type="InterPro" id="IPR027267">
    <property type="entry name" value="AH/BAR_dom_sf"/>
</dbReference>
<dbReference type="PROSITE" id="PS51778">
    <property type="entry name" value="VAST"/>
    <property type="match status" value="1"/>
</dbReference>
<dbReference type="EMBL" id="KV454476">
    <property type="protein sequence ID" value="ODV63105.1"/>
    <property type="molecule type" value="Genomic_DNA"/>
</dbReference>
<dbReference type="CDD" id="cd13280">
    <property type="entry name" value="PH_SIP3"/>
    <property type="match status" value="1"/>
</dbReference>
<evidence type="ECO:0000313" key="9">
    <source>
        <dbReference type="Proteomes" id="UP000095038"/>
    </source>
</evidence>
<dbReference type="PROSITE" id="PS50003">
    <property type="entry name" value="PH_DOMAIN"/>
    <property type="match status" value="1"/>
</dbReference>
<sequence>MSNPIKKHTSSPKLLKLISVSFKEAALDSPSFRASVNHFNQQIDQVDHWFDALVKYIKKYSQIYLDFYNYSSTLITFLDPSFITNGLVDQDYTINSFKLTKEGLNKIWLSCLNVLNVNSIFPIDLIFEFNKNELVSYREIRKNFELIQSKYDLYLSRYASQSKTKDPQVLMEDAFQLCEVKKSYLRASLELSISITNIRSSLDKLIVNLTSKFWLKIFSMKNINFLVDDDSEFIHYQFKRLQAWSTSIDNSNKLLYNDMIISSKEIEDKAILQFSPSKELQDHDPSLLTPQNLTDNLREPIYEKHGWIFMKSLVGKPSRQIWIRKWGFIKNGIFGLLSLSPSKNFVQETDKIGVLLCTVRFCTEEDRRFCFEIRTTDNMTVIFQAESANDLKSWLKVFASEKKRCIMINQNKKDKANTALGRYPPSLFEFASTTTTSTDLLLTSSRIADINNPGNFFQSVSLSKLVDNYNTSKQIRNPNLNKPCLNIPITTRMCKQAIIAHSFLMPTIIPTAITANIWGSVNWGLYHLIDLTNNTLQSSNASTSQQSSNSKESSISYSSLSTTILKLNDTSSIYSGNNYLNNSNANALYPPFYPPYLKKFDIQLKTLFQSAVPKNDYVLLAFRCIWSPNSRQELSGRCFVTLDYLYFYMNSLCFISLLKKDLNSFIAVERSVDNTKDWDVISLYGETGLSLRSRIFLDDSLYIKNGLELLINNKTSERPLKLKEMIIELENIRAKCNAVRTFNTKRKLNLNFNSSISNVGSIKRYSSSSNKNATFIPSIINVPLNNAFKLKYLNLLKTDFRDELYQLLLGRSVPLPAKALMHVICGDNSTMLKDVLTLISSNFNFSNNRSYWQEFINNETSGIKIGTLKVVQTIEKFIENEYYCIGDHRSYSMLPFGDPMSIKGKIIIKKIDEDNSELLVYSKMDLLDRGIVSKSPFYYAIRDFIYPLAKNGEVNRYSRFIDRSISKIGTHGKINKAIKLYGQISRMSLDDSKKYLDQENINDYSIQKTDMLHLEFLLTIKIALNIITINLLNNIIKSSKFILGILCRLYELLSMNKFLLFLLAISGLLNLFSFVEIVNNYWDVRRSENFVNKYSKATNNFMNGDNSLMSLKSGELMQRAIYLKDMEQLVGSSIRGTLVDENGMEESRCFKRFERASYVLNYEKYTLDRQSFQQEYYEDLNALQVSEKYKNSLNEIAIRRNELVTNLRVLTKIEKELAISEWKNWLLSENSRCNTVQRMVENLVDLPEMGNVSEIFPGKEELLRYCSSCKLEQSYSHLL</sequence>
<dbReference type="InterPro" id="IPR004148">
    <property type="entry name" value="BAR_dom"/>
</dbReference>
<dbReference type="SUPFAM" id="SSF103657">
    <property type="entry name" value="BAR/IMD domain-like"/>
    <property type="match status" value="1"/>
</dbReference>
<dbReference type="Pfam" id="PF00169">
    <property type="entry name" value="PH"/>
    <property type="match status" value="1"/>
</dbReference>
<comment type="subcellular location">
    <subcellularLocation>
        <location evidence="1">Membrane</location>
    </subcellularLocation>
</comment>
<keyword evidence="9" id="KW-1185">Reference proteome</keyword>
<dbReference type="FunCoup" id="A0A1D2VNH3">
    <property type="interactions" value="55"/>
</dbReference>